<dbReference type="EMBL" id="EQ962662">
    <property type="protein sequence ID" value="EED11533.1"/>
    <property type="molecule type" value="Genomic_DNA"/>
</dbReference>
<name>B8MV77_TALSN</name>
<dbReference type="OrthoDB" id="3548481at2759"/>
<dbReference type="InterPro" id="IPR012337">
    <property type="entry name" value="RNaseH-like_sf"/>
</dbReference>
<protein>
    <submittedName>
        <fullName evidence="1">Uncharacterized protein</fullName>
    </submittedName>
</protein>
<dbReference type="AlphaFoldDB" id="B8MV77"/>
<evidence type="ECO:0000313" key="1">
    <source>
        <dbReference type="EMBL" id="EED11533.1"/>
    </source>
</evidence>
<dbReference type="HOGENOM" id="CLU_000680_30_6_1"/>
<gene>
    <name evidence="1" type="ORF">TSTA_008290</name>
</gene>
<sequence>MGQAYKLVGSSETHTVYAGELKGIDTALQNPPHNEDTREATIYTDNQAAIRAIHQPGRSSGQYILRRIWVLEHEGVPGNEKADQLAKRAAVEATWRTREITRIARINAPNQAMPHAARISYVPNQSTILVAVCHQRLREGFVNRWKD</sequence>
<proteinExistence type="predicted"/>
<dbReference type="RefSeq" id="XP_002488714.1">
    <property type="nucleotide sequence ID" value="XM_002488669.1"/>
</dbReference>
<organism evidence="1 2">
    <name type="scientific">Talaromyces stipitatus (strain ATCC 10500 / CBS 375.48 / QM 6759 / NRRL 1006)</name>
    <name type="common">Penicillium stipitatum</name>
    <dbReference type="NCBI Taxonomy" id="441959"/>
    <lineage>
        <taxon>Eukaryota</taxon>
        <taxon>Fungi</taxon>
        <taxon>Dikarya</taxon>
        <taxon>Ascomycota</taxon>
        <taxon>Pezizomycotina</taxon>
        <taxon>Eurotiomycetes</taxon>
        <taxon>Eurotiomycetidae</taxon>
        <taxon>Eurotiales</taxon>
        <taxon>Trichocomaceae</taxon>
        <taxon>Talaromyces</taxon>
        <taxon>Talaromyces sect. Talaromyces</taxon>
    </lineage>
</organism>
<dbReference type="GeneID" id="8110162"/>
<dbReference type="STRING" id="441959.B8MV77"/>
<keyword evidence="2" id="KW-1185">Reference proteome</keyword>
<evidence type="ECO:0000313" key="2">
    <source>
        <dbReference type="Proteomes" id="UP000001745"/>
    </source>
</evidence>
<dbReference type="eggNOG" id="ENOG502SC56">
    <property type="taxonomic scope" value="Eukaryota"/>
</dbReference>
<dbReference type="Proteomes" id="UP000001745">
    <property type="component" value="Unassembled WGS sequence"/>
</dbReference>
<reference evidence="2" key="1">
    <citation type="journal article" date="2015" name="Genome Announc.">
        <title>Genome sequence of the AIDS-associated pathogen Penicillium marneffei (ATCC18224) and its near taxonomic relative Talaromyces stipitatus (ATCC10500).</title>
        <authorList>
            <person name="Nierman W.C."/>
            <person name="Fedorova-Abrams N.D."/>
            <person name="Andrianopoulos A."/>
        </authorList>
    </citation>
    <scope>NUCLEOTIDE SEQUENCE [LARGE SCALE GENOMIC DNA]</scope>
    <source>
        <strain evidence="2">ATCC 10500 / CBS 375.48 / QM 6759 / NRRL 1006</strain>
    </source>
</reference>
<dbReference type="PhylomeDB" id="B8MV77"/>
<dbReference type="SUPFAM" id="SSF53098">
    <property type="entry name" value="Ribonuclease H-like"/>
    <property type="match status" value="1"/>
</dbReference>
<dbReference type="CDD" id="cd09276">
    <property type="entry name" value="Rnase_HI_RT_non_LTR"/>
    <property type="match status" value="1"/>
</dbReference>
<accession>B8MV77</accession>
<dbReference type="InterPro" id="IPR036397">
    <property type="entry name" value="RNaseH_sf"/>
</dbReference>
<dbReference type="VEuPathDB" id="FungiDB:TSTA_008290"/>
<dbReference type="GO" id="GO:0003676">
    <property type="term" value="F:nucleic acid binding"/>
    <property type="evidence" value="ECO:0007669"/>
    <property type="project" value="InterPro"/>
</dbReference>
<dbReference type="Gene3D" id="3.30.420.10">
    <property type="entry name" value="Ribonuclease H-like superfamily/Ribonuclease H"/>
    <property type="match status" value="1"/>
</dbReference>
<dbReference type="InParanoid" id="B8MV77"/>